<protein>
    <submittedName>
        <fullName evidence="2">Uncharacterized protein</fullName>
    </submittedName>
</protein>
<dbReference type="EMBL" id="UZAI01001758">
    <property type="protein sequence ID" value="VDO65026.1"/>
    <property type="molecule type" value="Genomic_DNA"/>
</dbReference>
<keyword evidence="1" id="KW-0812">Transmembrane</keyword>
<evidence type="ECO:0000256" key="1">
    <source>
        <dbReference type="SAM" id="Phobius"/>
    </source>
</evidence>
<dbReference type="AlphaFoldDB" id="A0A3P7WWG8"/>
<organism evidence="2 3">
    <name type="scientific">Schistosoma margrebowiei</name>
    <dbReference type="NCBI Taxonomy" id="48269"/>
    <lineage>
        <taxon>Eukaryota</taxon>
        <taxon>Metazoa</taxon>
        <taxon>Spiralia</taxon>
        <taxon>Lophotrochozoa</taxon>
        <taxon>Platyhelminthes</taxon>
        <taxon>Trematoda</taxon>
        <taxon>Digenea</taxon>
        <taxon>Strigeidida</taxon>
        <taxon>Schistosomatoidea</taxon>
        <taxon>Schistosomatidae</taxon>
        <taxon>Schistosoma</taxon>
    </lineage>
</organism>
<keyword evidence="1" id="KW-0472">Membrane</keyword>
<feature type="transmembrane region" description="Helical" evidence="1">
    <location>
        <begin position="6"/>
        <end position="37"/>
    </location>
</feature>
<proteinExistence type="predicted"/>
<accession>A0A3P7WWG8</accession>
<dbReference type="Proteomes" id="UP000277204">
    <property type="component" value="Unassembled WGS sequence"/>
</dbReference>
<name>A0A3P7WWG8_9TREM</name>
<evidence type="ECO:0000313" key="2">
    <source>
        <dbReference type="EMBL" id="VDO65026.1"/>
    </source>
</evidence>
<keyword evidence="3" id="KW-1185">Reference proteome</keyword>
<keyword evidence="1" id="KW-1133">Transmembrane helix</keyword>
<reference evidence="2 3" key="1">
    <citation type="submission" date="2018-11" db="EMBL/GenBank/DDBJ databases">
        <authorList>
            <consortium name="Pathogen Informatics"/>
        </authorList>
    </citation>
    <scope>NUCLEOTIDE SEQUENCE [LARGE SCALE GENOMIC DNA]</scope>
    <source>
        <strain evidence="2 3">Zambia</strain>
    </source>
</reference>
<gene>
    <name evidence="2" type="ORF">SMRZ_LOCUS5206</name>
</gene>
<sequence>MFSIHFTNFIIIIMFFTIICYFFTIYSTSIFFVFFIVPLIMC</sequence>
<evidence type="ECO:0000313" key="3">
    <source>
        <dbReference type="Proteomes" id="UP000277204"/>
    </source>
</evidence>